<dbReference type="InterPro" id="IPR045962">
    <property type="entry name" value="DUF6382"/>
</dbReference>
<dbReference type="CDD" id="cd00060">
    <property type="entry name" value="FHA"/>
    <property type="match status" value="1"/>
</dbReference>
<gene>
    <name evidence="1" type="ORF">acsn021_00510</name>
</gene>
<dbReference type="EMBL" id="AP023367">
    <property type="protein sequence ID" value="BCJ92482.1"/>
    <property type="molecule type" value="Genomic_DNA"/>
</dbReference>
<evidence type="ECO:0000313" key="1">
    <source>
        <dbReference type="EMBL" id="BCJ92482.1"/>
    </source>
</evidence>
<reference evidence="1 2" key="1">
    <citation type="journal article" date="2016" name="Int. J. Syst. Evol. Microbiol.">
        <title>Descriptions of Anaerotaenia torta gen. nov., sp. nov. and Anaerocolumna cellulosilytica gen. nov., sp. nov. isolated from a methanogenic reactor of cattle waste.</title>
        <authorList>
            <person name="Uek A."/>
            <person name="Ohtaki Y."/>
            <person name="Kaku N."/>
            <person name="Ueki K."/>
        </authorList>
    </citation>
    <scope>NUCLEOTIDE SEQUENCE [LARGE SCALE GENOMIC DNA]</scope>
    <source>
        <strain evidence="1 2">SN021</strain>
    </source>
</reference>
<dbReference type="RefSeq" id="WP_184093098.1">
    <property type="nucleotide sequence ID" value="NZ_AP023367.1"/>
</dbReference>
<name>A0A6S6QYX9_9FIRM</name>
<dbReference type="AlphaFoldDB" id="A0A6S6QYX9"/>
<keyword evidence="2" id="KW-1185">Reference proteome</keyword>
<dbReference type="SMART" id="SM00240">
    <property type="entry name" value="FHA"/>
    <property type="match status" value="1"/>
</dbReference>
<dbReference type="PROSITE" id="PS50006">
    <property type="entry name" value="FHA_DOMAIN"/>
    <property type="match status" value="1"/>
</dbReference>
<organism evidence="1 2">
    <name type="scientific">Anaerocolumna cellulosilytica</name>
    <dbReference type="NCBI Taxonomy" id="433286"/>
    <lineage>
        <taxon>Bacteria</taxon>
        <taxon>Bacillati</taxon>
        <taxon>Bacillota</taxon>
        <taxon>Clostridia</taxon>
        <taxon>Lachnospirales</taxon>
        <taxon>Lachnospiraceae</taxon>
        <taxon>Anaerocolumna</taxon>
    </lineage>
</organism>
<dbReference type="SUPFAM" id="SSF49879">
    <property type="entry name" value="SMAD/FHA domain"/>
    <property type="match status" value="1"/>
</dbReference>
<dbReference type="KEGG" id="acel:acsn021_00510"/>
<dbReference type="InterPro" id="IPR000253">
    <property type="entry name" value="FHA_dom"/>
</dbReference>
<evidence type="ECO:0000313" key="2">
    <source>
        <dbReference type="Proteomes" id="UP000515561"/>
    </source>
</evidence>
<dbReference type="Pfam" id="PF19909">
    <property type="entry name" value="DUF6382"/>
    <property type="match status" value="1"/>
</dbReference>
<dbReference type="Pfam" id="PF00498">
    <property type="entry name" value="FHA"/>
    <property type="match status" value="1"/>
</dbReference>
<dbReference type="PANTHER" id="PTHR23308">
    <property type="entry name" value="NUCLEAR INHIBITOR OF PROTEIN PHOSPHATASE-1"/>
    <property type="match status" value="1"/>
</dbReference>
<dbReference type="InterPro" id="IPR008984">
    <property type="entry name" value="SMAD_FHA_dom_sf"/>
</dbReference>
<sequence>MLKPEYIRDMNYNYMVFKGEEGGASSHGIKMLLNNTIPGLLRMELRCIDTLNLYYYDITSLRSIDTIYERESLSYHVIKNLLEGILNSIKCGNEYLLSEKDYIITPEYIFMDAKETIKLCYMAGFCEDFFSQISKLLEFLLNKVDYKEEAAVLLVYALYKESREPDTTFDKLQAILKKQFTNEILVKKITMEENNQAQVTKSYKELQVSQKAGSSLMKSTTVSNQDGFQNGEGSGGKPALGKSFNRLGNGIIKQKNNAVKQKDNGIKNNKSLTNKDKNKSREFVKLQREKVFKNNKESKNIGSNHENRIEIENQKEFQYYGIKAFILGGISLLGGTACLIVGFMARLFQNNLGTGTDLVKLLSCIVVLLCLEGYILTKIFDPKNRQIKYITLLEYADTNEAETKGSVLYSEQREGNQASNICSSSPQLAGSQEENGQYCNVSNEMLDEQGDTKHTYNDTEDKNIMLDNSTSEEYDNATVILWQGSSGNEDMDKTVILADLTPTKQYFILQLPQFVAESNDTDKRDNLPDEKLEIKKFPFGIGKQDRGNQLVIKHSTISRKHAVITKEGDRLFLTDLHSTNGTFVNGKPLLSNQPMEITEFDEIKFSDISYRIEVLTI</sequence>
<dbReference type="Proteomes" id="UP000515561">
    <property type="component" value="Chromosome"/>
</dbReference>
<protein>
    <submittedName>
        <fullName evidence="1">Uncharacterized protein</fullName>
    </submittedName>
</protein>
<dbReference type="InterPro" id="IPR050923">
    <property type="entry name" value="Cell_Proc_Reg/RNA_Proc"/>
</dbReference>
<proteinExistence type="predicted"/>
<accession>A0A6S6QYX9</accession>
<dbReference type="Gene3D" id="2.60.200.20">
    <property type="match status" value="1"/>
</dbReference>